<feature type="transmembrane region" description="Helical" evidence="9">
    <location>
        <begin position="20"/>
        <end position="38"/>
    </location>
</feature>
<dbReference type="PANTHER" id="PTHR30294:SF38">
    <property type="entry name" value="TRANSPORT PERMEASE PROTEIN"/>
    <property type="match status" value="1"/>
</dbReference>
<keyword evidence="6 9" id="KW-1133">Transmembrane helix</keyword>
<accession>A0A1V3IHE6</accession>
<keyword evidence="8" id="KW-0175">Coiled coil</keyword>
<dbReference type="STRING" id="1908257.BKK47_03850"/>
<feature type="transmembrane region" description="Helical" evidence="9">
    <location>
        <begin position="213"/>
        <end position="233"/>
    </location>
</feature>
<feature type="transmembrane region" description="Helical" evidence="9">
    <location>
        <begin position="386"/>
        <end position="405"/>
    </location>
</feature>
<comment type="similarity">
    <text evidence="2">Belongs to the ABC-2 integral membrane protein family.</text>
</comment>
<keyword evidence="3" id="KW-0813">Transport</keyword>
<dbReference type="AlphaFoldDB" id="A0A1V3IHE6"/>
<proteinExistence type="inferred from homology"/>
<reference evidence="11 12" key="1">
    <citation type="submission" date="2016-10" db="EMBL/GenBank/DDBJ databases">
        <title>Rodentibacter gen. nov. and new species.</title>
        <authorList>
            <person name="Christensen H."/>
        </authorList>
    </citation>
    <scope>NUCLEOTIDE SEQUENCE [LARGE SCALE GENOMIC DNA]</scope>
    <source>
        <strain evidence="11 12">Ppn418</strain>
    </source>
</reference>
<evidence type="ECO:0000313" key="12">
    <source>
        <dbReference type="Proteomes" id="UP000189426"/>
    </source>
</evidence>
<evidence type="ECO:0000256" key="6">
    <source>
        <dbReference type="ARBA" id="ARBA00022989"/>
    </source>
</evidence>
<protein>
    <submittedName>
        <fullName evidence="11">ABC transporter</fullName>
    </submittedName>
</protein>
<evidence type="ECO:0000256" key="5">
    <source>
        <dbReference type="ARBA" id="ARBA00022692"/>
    </source>
</evidence>
<dbReference type="PANTHER" id="PTHR30294">
    <property type="entry name" value="MEMBRANE COMPONENT OF ABC TRANSPORTER YHHJ-RELATED"/>
    <property type="match status" value="1"/>
</dbReference>
<evidence type="ECO:0000256" key="8">
    <source>
        <dbReference type="SAM" id="Coils"/>
    </source>
</evidence>
<dbReference type="GO" id="GO:0140359">
    <property type="term" value="F:ABC-type transporter activity"/>
    <property type="evidence" value="ECO:0007669"/>
    <property type="project" value="InterPro"/>
</dbReference>
<organism evidence="11 12">
    <name type="scientific">Rodentibacter mrazii</name>
    <dbReference type="NCBI Taxonomy" id="1908257"/>
    <lineage>
        <taxon>Bacteria</taxon>
        <taxon>Pseudomonadati</taxon>
        <taxon>Pseudomonadota</taxon>
        <taxon>Gammaproteobacteria</taxon>
        <taxon>Pasteurellales</taxon>
        <taxon>Pasteurellaceae</taxon>
        <taxon>Rodentibacter</taxon>
    </lineage>
</organism>
<keyword evidence="7 9" id="KW-0472">Membrane</keyword>
<evidence type="ECO:0000313" key="11">
    <source>
        <dbReference type="EMBL" id="OOF40544.1"/>
    </source>
</evidence>
<sequence>MLIASICKELRLLSRDLHGVAVLFIMPILFMFIMSAALSNESELSQEKPIMLLSERENPLNEALFQALKEEGLSVMQGNIQSERIKAENALTEGIYSLLIINSNSKLTALSGEKPLELRLNPSINRGWLLGVKGILQKHYTRLRLEQYLADNHIKLKNRQQKQIKEIEKKVNQDLDKKFAQINDYLAKARWQEVYLNRQGEQVAKPNSVQHSVPAWLIFGMFFIMIPLSNVMAMERQTNTITRLRMARASALNLIVAKLLPYFLINQLQFIGMIALGYFVLPYFDMPAFSLNGEWWQYAVLSMTVSLAALGYGLFVSVIARTTEHAVVLGGGGIIIMAAIGGIMVPTYVMPDIMQTVAEFSPMGWALSCFQNLLLNRYELTQIADYLIKLTAFGILMIGLAAVLYQQQLKKQVRF</sequence>
<feature type="transmembrane region" description="Helical" evidence="9">
    <location>
        <begin position="254"/>
        <end position="280"/>
    </location>
</feature>
<dbReference type="GO" id="GO:0005886">
    <property type="term" value="C:plasma membrane"/>
    <property type="evidence" value="ECO:0007669"/>
    <property type="project" value="UniProtKB-SubCell"/>
</dbReference>
<evidence type="ECO:0000259" key="10">
    <source>
        <dbReference type="PROSITE" id="PS51012"/>
    </source>
</evidence>
<dbReference type="EMBL" id="MLHG01000020">
    <property type="protein sequence ID" value="OOF40544.1"/>
    <property type="molecule type" value="Genomic_DNA"/>
</dbReference>
<keyword evidence="12" id="KW-1185">Reference proteome</keyword>
<name>A0A1V3IHE6_9PAST</name>
<feature type="domain" description="ABC transmembrane type-2" evidence="10">
    <location>
        <begin position="175"/>
        <end position="408"/>
    </location>
</feature>
<dbReference type="InterPro" id="IPR013525">
    <property type="entry name" value="ABC2_TM"/>
</dbReference>
<gene>
    <name evidence="11" type="ORF">BKK47_03850</name>
</gene>
<evidence type="ECO:0000256" key="4">
    <source>
        <dbReference type="ARBA" id="ARBA00022475"/>
    </source>
</evidence>
<dbReference type="InterPro" id="IPR051449">
    <property type="entry name" value="ABC-2_transporter_component"/>
</dbReference>
<evidence type="ECO:0000256" key="7">
    <source>
        <dbReference type="ARBA" id="ARBA00023136"/>
    </source>
</evidence>
<dbReference type="PROSITE" id="PS51012">
    <property type="entry name" value="ABC_TM2"/>
    <property type="match status" value="1"/>
</dbReference>
<dbReference type="InterPro" id="IPR047817">
    <property type="entry name" value="ABC2_TM_bact-type"/>
</dbReference>
<evidence type="ECO:0000256" key="3">
    <source>
        <dbReference type="ARBA" id="ARBA00022448"/>
    </source>
</evidence>
<dbReference type="Pfam" id="PF12698">
    <property type="entry name" value="ABC2_membrane_3"/>
    <property type="match status" value="1"/>
</dbReference>
<feature type="transmembrane region" description="Helical" evidence="9">
    <location>
        <begin position="327"/>
        <end position="349"/>
    </location>
</feature>
<dbReference type="Proteomes" id="UP000189426">
    <property type="component" value="Unassembled WGS sequence"/>
</dbReference>
<evidence type="ECO:0000256" key="9">
    <source>
        <dbReference type="SAM" id="Phobius"/>
    </source>
</evidence>
<feature type="coiled-coil region" evidence="8">
    <location>
        <begin position="150"/>
        <end position="177"/>
    </location>
</feature>
<keyword evidence="5 9" id="KW-0812">Transmembrane</keyword>
<feature type="transmembrane region" description="Helical" evidence="9">
    <location>
        <begin position="295"/>
        <end position="315"/>
    </location>
</feature>
<keyword evidence="4" id="KW-1003">Cell membrane</keyword>
<comment type="caution">
    <text evidence="11">The sequence shown here is derived from an EMBL/GenBank/DDBJ whole genome shotgun (WGS) entry which is preliminary data.</text>
</comment>
<dbReference type="RefSeq" id="WP_077493606.1">
    <property type="nucleotide sequence ID" value="NZ_MLHG01000020.1"/>
</dbReference>
<evidence type="ECO:0000256" key="1">
    <source>
        <dbReference type="ARBA" id="ARBA00004651"/>
    </source>
</evidence>
<evidence type="ECO:0000256" key="2">
    <source>
        <dbReference type="ARBA" id="ARBA00007783"/>
    </source>
</evidence>
<comment type="subcellular location">
    <subcellularLocation>
        <location evidence="1">Cell membrane</location>
        <topology evidence="1">Multi-pass membrane protein</topology>
    </subcellularLocation>
</comment>